<dbReference type="AlphaFoldDB" id="A0A6L3ZHW6"/>
<dbReference type="EMBL" id="WBVQ01000001">
    <property type="protein sequence ID" value="KAB2817075.1"/>
    <property type="molecule type" value="Genomic_DNA"/>
</dbReference>
<keyword evidence="1" id="KW-1133">Transmembrane helix</keyword>
<evidence type="ECO:0000256" key="1">
    <source>
        <dbReference type="SAM" id="Phobius"/>
    </source>
</evidence>
<protein>
    <submittedName>
        <fullName evidence="2">Uncharacterized protein</fullName>
    </submittedName>
</protein>
<sequence>MRNYKAKYLALGSVNIHYGLKHLRSSLPLWSGLVIILFIISISLFLPCPTASQYRLFRVCASIGLASFGSAIPGAFKLNASGIVKIVTGLAVFLVAYFSNPNTIIIRDNCDSTSTLRGLVMYNERPLPDVKISSALLNQSDLTNNSGEFDIQYDTHQALPLKLRFEFENIDTTITFDSFPTNQPLVIQLRDTLPVLDSKTINEQIRAYLDQFEQKITADHLQEFHEKNGTPSNLTEISNRYKAFDRISSRYRNRMVFTNGFNTLSTQRSIRAAGIQMDPMNPYHAYWLSNSAAFIYKDVRITKEIPLQIDFSFAFINTNEVDFSISRIEERTATECVVTTLFEENIRLVKTSVHFDEYGERLKLQETEFKGMRPVEEFVFRYERGRWKLKYTINTYN</sequence>
<reference evidence="2 3" key="1">
    <citation type="submission" date="2019-10" db="EMBL/GenBank/DDBJ databases">
        <title>Genome sequence of Phaeocystidibacter marisrubri JCM30614 (type strain).</title>
        <authorList>
            <person name="Bowman J.P."/>
        </authorList>
    </citation>
    <scope>NUCLEOTIDE SEQUENCE [LARGE SCALE GENOMIC DNA]</scope>
    <source>
        <strain evidence="2 3">JCM 30614</strain>
    </source>
</reference>
<feature type="transmembrane region" description="Helical" evidence="1">
    <location>
        <begin position="82"/>
        <end position="99"/>
    </location>
</feature>
<feature type="transmembrane region" description="Helical" evidence="1">
    <location>
        <begin position="29"/>
        <end position="49"/>
    </location>
</feature>
<keyword evidence="1" id="KW-0812">Transmembrane</keyword>
<accession>A0A6L3ZHW6</accession>
<keyword evidence="3" id="KW-1185">Reference proteome</keyword>
<proteinExistence type="predicted"/>
<keyword evidence="1" id="KW-0472">Membrane</keyword>
<comment type="caution">
    <text evidence="2">The sequence shown here is derived from an EMBL/GenBank/DDBJ whole genome shotgun (WGS) entry which is preliminary data.</text>
</comment>
<feature type="transmembrane region" description="Helical" evidence="1">
    <location>
        <begin position="56"/>
        <end position="76"/>
    </location>
</feature>
<evidence type="ECO:0000313" key="3">
    <source>
        <dbReference type="Proteomes" id="UP000484164"/>
    </source>
</evidence>
<gene>
    <name evidence="2" type="ORF">F8C82_01375</name>
</gene>
<evidence type="ECO:0000313" key="2">
    <source>
        <dbReference type="EMBL" id="KAB2817075.1"/>
    </source>
</evidence>
<name>A0A6L3ZHW6_9FLAO</name>
<dbReference type="Proteomes" id="UP000484164">
    <property type="component" value="Unassembled WGS sequence"/>
</dbReference>
<organism evidence="2 3">
    <name type="scientific">Phaeocystidibacter marisrubri</name>
    <dbReference type="NCBI Taxonomy" id="1577780"/>
    <lineage>
        <taxon>Bacteria</taxon>
        <taxon>Pseudomonadati</taxon>
        <taxon>Bacteroidota</taxon>
        <taxon>Flavobacteriia</taxon>
        <taxon>Flavobacteriales</taxon>
        <taxon>Phaeocystidibacteraceae</taxon>
        <taxon>Phaeocystidibacter</taxon>
    </lineage>
</organism>
<dbReference type="RefSeq" id="WP_151691646.1">
    <property type="nucleotide sequence ID" value="NZ_BMGX01000002.1"/>
</dbReference>